<protein>
    <submittedName>
        <fullName evidence="2">ElaB/YqjD/DUF883 family membrane-anchored ribosome-binding protein</fullName>
    </submittedName>
</protein>
<evidence type="ECO:0000256" key="1">
    <source>
        <dbReference type="SAM" id="MobiDB-lite"/>
    </source>
</evidence>
<reference evidence="2 3" key="1">
    <citation type="submission" date="2020-07" db="EMBL/GenBank/DDBJ databases">
        <title>Genomic Encyclopedia of Type Strains, Phase IV (KMG-IV): sequencing the most valuable type-strain genomes for metagenomic binning, comparative biology and taxonomic classification.</title>
        <authorList>
            <person name="Goeker M."/>
        </authorList>
    </citation>
    <scope>NUCLEOTIDE SEQUENCE [LARGE SCALE GENOMIC DNA]</scope>
    <source>
        <strain evidence="2 3">DSM 29043</strain>
    </source>
</reference>
<accession>A0A7Z0BRU0</accession>
<evidence type="ECO:0000313" key="2">
    <source>
        <dbReference type="EMBL" id="NYH94161.1"/>
    </source>
</evidence>
<sequence>MADPTTTPETTSTAGAGGEAAKSHFAKAMEEAKAGARALRDEAQVRADTYRAKYDEKRGEYRAKYEETKGEAKVRGDEAKERAAYYANEGKTRASAGLSSLARTIEDNAAMIDEKVGPKYGDYARNAARSMNDTAGYLNERELEQLGEDAMDFVRRNPGLSVGIAAVGGFMLARMFKGSD</sequence>
<dbReference type="RefSeq" id="WP_179406106.1">
    <property type="nucleotide sequence ID" value="NZ_BMGF01000001.1"/>
</dbReference>
<dbReference type="AlphaFoldDB" id="A0A7Z0BRU0"/>
<dbReference type="EMBL" id="JACBZF010000001">
    <property type="protein sequence ID" value="NYH94161.1"/>
    <property type="molecule type" value="Genomic_DNA"/>
</dbReference>
<keyword evidence="3" id="KW-1185">Reference proteome</keyword>
<evidence type="ECO:0000313" key="3">
    <source>
        <dbReference type="Proteomes" id="UP000522081"/>
    </source>
</evidence>
<gene>
    <name evidence="2" type="ORF">FHS75_000466</name>
</gene>
<comment type="caution">
    <text evidence="2">The sequence shown here is derived from an EMBL/GenBank/DDBJ whole genome shotgun (WGS) entry which is preliminary data.</text>
</comment>
<proteinExistence type="predicted"/>
<organism evidence="2 3">
    <name type="scientific">Novosphingobium marinum</name>
    <dbReference type="NCBI Taxonomy" id="1514948"/>
    <lineage>
        <taxon>Bacteria</taxon>
        <taxon>Pseudomonadati</taxon>
        <taxon>Pseudomonadota</taxon>
        <taxon>Alphaproteobacteria</taxon>
        <taxon>Sphingomonadales</taxon>
        <taxon>Sphingomonadaceae</taxon>
        <taxon>Novosphingobium</taxon>
    </lineage>
</organism>
<feature type="compositionally biased region" description="Low complexity" evidence="1">
    <location>
        <begin position="1"/>
        <end position="14"/>
    </location>
</feature>
<feature type="region of interest" description="Disordered" evidence="1">
    <location>
        <begin position="1"/>
        <end position="25"/>
    </location>
</feature>
<name>A0A7Z0BRU0_9SPHN</name>
<dbReference type="Proteomes" id="UP000522081">
    <property type="component" value="Unassembled WGS sequence"/>
</dbReference>
<dbReference type="SUPFAM" id="SSF58113">
    <property type="entry name" value="Apolipoprotein A-I"/>
    <property type="match status" value="1"/>
</dbReference>